<dbReference type="Pfam" id="PF13616">
    <property type="entry name" value="Rotamase_3"/>
    <property type="match status" value="1"/>
</dbReference>
<name>A0A0M9EZV5_FUSLA</name>
<organism evidence="10 11">
    <name type="scientific">Fusarium langsethiae</name>
    <dbReference type="NCBI Taxonomy" id="179993"/>
    <lineage>
        <taxon>Eukaryota</taxon>
        <taxon>Fungi</taxon>
        <taxon>Dikarya</taxon>
        <taxon>Ascomycota</taxon>
        <taxon>Pezizomycotina</taxon>
        <taxon>Sordariomycetes</taxon>
        <taxon>Hypocreomycetidae</taxon>
        <taxon>Hypocreales</taxon>
        <taxon>Nectriaceae</taxon>
        <taxon>Fusarium</taxon>
    </lineage>
</organism>
<dbReference type="GO" id="GO:0003677">
    <property type="term" value="F:DNA binding"/>
    <property type="evidence" value="ECO:0007669"/>
    <property type="project" value="InterPro"/>
</dbReference>
<feature type="compositionally biased region" description="Polar residues" evidence="8">
    <location>
        <begin position="13"/>
        <end position="24"/>
    </location>
</feature>
<keyword evidence="4 7" id="KW-0697">Rotamase</keyword>
<dbReference type="OrthoDB" id="3244603at2759"/>
<dbReference type="InterPro" id="IPR043323">
    <property type="entry name" value="PIN4"/>
</dbReference>
<protein>
    <recommendedName>
        <fullName evidence="3">peptidylprolyl isomerase</fullName>
        <ecNumber evidence="3">5.2.1.8</ecNumber>
    </recommendedName>
    <alternativeName>
        <fullName evidence="6">Parvulin-14</fullName>
    </alternativeName>
</protein>
<evidence type="ECO:0000256" key="4">
    <source>
        <dbReference type="ARBA" id="ARBA00023110"/>
    </source>
</evidence>
<dbReference type="Gene3D" id="2.30.280.10">
    <property type="entry name" value="SRA-YDG"/>
    <property type="match status" value="1"/>
</dbReference>
<dbReference type="InterPro" id="IPR036987">
    <property type="entry name" value="SRA-YDG_sf"/>
</dbReference>
<evidence type="ECO:0000256" key="5">
    <source>
        <dbReference type="ARBA" id="ARBA00023235"/>
    </source>
</evidence>
<feature type="region of interest" description="Disordered" evidence="8">
    <location>
        <begin position="1"/>
        <end position="89"/>
    </location>
</feature>
<feature type="region of interest" description="Disordered" evidence="8">
    <location>
        <begin position="422"/>
        <end position="461"/>
    </location>
</feature>
<feature type="compositionally biased region" description="Basic and acidic residues" evidence="8">
    <location>
        <begin position="423"/>
        <end position="452"/>
    </location>
</feature>
<evidence type="ECO:0000313" key="11">
    <source>
        <dbReference type="Proteomes" id="UP000037904"/>
    </source>
</evidence>
<evidence type="ECO:0000256" key="6">
    <source>
        <dbReference type="ARBA" id="ARBA00030737"/>
    </source>
</evidence>
<dbReference type="EC" id="5.2.1.8" evidence="3"/>
<comment type="catalytic activity">
    <reaction evidence="1">
        <text>[protein]-peptidylproline (omega=180) = [protein]-peptidylproline (omega=0)</text>
        <dbReference type="Rhea" id="RHEA:16237"/>
        <dbReference type="Rhea" id="RHEA-COMP:10747"/>
        <dbReference type="Rhea" id="RHEA-COMP:10748"/>
        <dbReference type="ChEBI" id="CHEBI:83833"/>
        <dbReference type="ChEBI" id="CHEBI:83834"/>
        <dbReference type="EC" id="5.2.1.8"/>
    </reaction>
</comment>
<evidence type="ECO:0000256" key="7">
    <source>
        <dbReference type="PROSITE-ProRule" id="PRU00278"/>
    </source>
</evidence>
<dbReference type="InterPro" id="IPR015947">
    <property type="entry name" value="PUA-like_sf"/>
</dbReference>
<feature type="compositionally biased region" description="Low complexity" evidence="8">
    <location>
        <begin position="61"/>
        <end position="75"/>
    </location>
</feature>
<dbReference type="PROSITE" id="PS50198">
    <property type="entry name" value="PPIC_PPIASE_2"/>
    <property type="match status" value="1"/>
</dbReference>
<keyword evidence="5 7" id="KW-0413">Isomerase</keyword>
<comment type="similarity">
    <text evidence="2">Belongs to the PpiC/parvulin rotamase family. PIN4 subfamily.</text>
</comment>
<evidence type="ECO:0000256" key="1">
    <source>
        <dbReference type="ARBA" id="ARBA00000971"/>
    </source>
</evidence>
<dbReference type="Proteomes" id="UP000037904">
    <property type="component" value="Unassembled WGS sequence"/>
</dbReference>
<comment type="caution">
    <text evidence="10">The sequence shown here is derived from an EMBL/GenBank/DDBJ whole genome shotgun (WGS) entry which is preliminary data.</text>
</comment>
<evidence type="ECO:0000313" key="10">
    <source>
        <dbReference type="EMBL" id="KPA43102.1"/>
    </source>
</evidence>
<dbReference type="GO" id="GO:0003755">
    <property type="term" value="F:peptidyl-prolyl cis-trans isomerase activity"/>
    <property type="evidence" value="ECO:0007669"/>
    <property type="project" value="UniProtKB-KW"/>
</dbReference>
<proteinExistence type="inferred from homology"/>
<feature type="domain" description="PpiC" evidence="9">
    <location>
        <begin position="462"/>
        <end position="554"/>
    </location>
</feature>
<evidence type="ECO:0000259" key="9">
    <source>
        <dbReference type="PROSITE" id="PS50198"/>
    </source>
</evidence>
<evidence type="ECO:0000256" key="8">
    <source>
        <dbReference type="SAM" id="MobiDB-lite"/>
    </source>
</evidence>
<gene>
    <name evidence="10" type="ORF">FLAG1_03972</name>
</gene>
<dbReference type="EMBL" id="JXCE01000049">
    <property type="protein sequence ID" value="KPA43102.1"/>
    <property type="molecule type" value="Genomic_DNA"/>
</dbReference>
<accession>A0A0M9EZV5</accession>
<dbReference type="SUPFAM" id="SSF88697">
    <property type="entry name" value="PUA domain-like"/>
    <property type="match status" value="1"/>
</dbReference>
<keyword evidence="11" id="KW-1185">Reference proteome</keyword>
<dbReference type="SUPFAM" id="SSF54534">
    <property type="entry name" value="FKBP-like"/>
    <property type="match status" value="1"/>
</dbReference>
<evidence type="ECO:0000256" key="3">
    <source>
        <dbReference type="ARBA" id="ARBA00013194"/>
    </source>
</evidence>
<dbReference type="InterPro" id="IPR000297">
    <property type="entry name" value="PPIase_PpiC"/>
</dbReference>
<reference evidence="10 11" key="1">
    <citation type="submission" date="2015-04" db="EMBL/GenBank/DDBJ databases">
        <title>The draft genome sequence of Fusarium langsethiae, a T-2/HT-2 mycotoxin producer.</title>
        <authorList>
            <person name="Lysoe E."/>
            <person name="Divon H.H."/>
            <person name="Terzi V."/>
            <person name="Orru L."/>
            <person name="Lamontanara A."/>
            <person name="Kolseth A.-K."/>
            <person name="Frandsen R.J."/>
            <person name="Nielsen K."/>
            <person name="Thrane U."/>
        </authorList>
    </citation>
    <scope>NUCLEOTIDE SEQUENCE [LARGE SCALE GENOMIC DNA]</scope>
    <source>
        <strain evidence="10 11">Fl201059</strain>
    </source>
</reference>
<dbReference type="InterPro" id="IPR046357">
    <property type="entry name" value="PPIase_dom_sf"/>
</dbReference>
<evidence type="ECO:0000256" key="2">
    <source>
        <dbReference type="ARBA" id="ARBA00010242"/>
    </source>
</evidence>
<sequence>MPVMDGRSVAIPNRNSYSQQSPQTPLAARLDRERRRWSSINDQADFMSSKGKEKGKAPATSSEQKSQPQSQPGPSTYRKPIPPRTGYDADVLREMCDTVRTSLHEGRPEPRWEEAMGFLKAVLRDEGDGSRAIEFETIRNTHLDKLISDIMDPRYRHPRVPTRFAADIQLVERLERKWIERFRGPYFHIEEHRYRELPKNGRLRDVTPNLDAENPEDHWQANNGETLSEMEGNLEIEPGHWWLNLACAHRDGIVDSNREKPTKGKYGVAALPLLTGQENIDYDDGAIRYVRQGRIADIHVSLISQVGATFRILRGYHLRSPFAPKAGIRYDGLYTIRRYSQWFNEVSDRHHMMLTLERVSDQRPIEDILNIPRPSEMDDWNLYQKYESEAQENVDREEYQRSNDFRNSLALLPLTRQPLLVDKMGKNDKKGADKGGKAKGGDKGKDAKDAKDSGSGGKAKGAQSINVRHILCEKHAKKEEALAKLNDGVKFDEVAREFSEDKARQGGSLGWKIKGSLDPKFEEVAFALEPSTTNSPKFVEVKTGFGYHIIMVEGRK</sequence>
<dbReference type="Gene3D" id="3.10.50.40">
    <property type="match status" value="1"/>
</dbReference>
<dbReference type="PANTHER" id="PTHR45995">
    <property type="match status" value="1"/>
</dbReference>
<dbReference type="AlphaFoldDB" id="A0A0M9EZV5"/>
<dbReference type="GO" id="GO:0006364">
    <property type="term" value="P:rRNA processing"/>
    <property type="evidence" value="ECO:0007669"/>
    <property type="project" value="InterPro"/>
</dbReference>